<dbReference type="Proteomes" id="UP000782312">
    <property type="component" value="Unassembled WGS sequence"/>
</dbReference>
<accession>A0A932HZQ5</accession>
<dbReference type="InterPro" id="IPR010980">
    <property type="entry name" value="Cyt_c/b562"/>
</dbReference>
<dbReference type="EMBL" id="JACPUR010000015">
    <property type="protein sequence ID" value="MBI3127127.1"/>
    <property type="molecule type" value="Genomic_DNA"/>
</dbReference>
<evidence type="ECO:0000313" key="3">
    <source>
        <dbReference type="Proteomes" id="UP000782312"/>
    </source>
</evidence>
<dbReference type="AlphaFoldDB" id="A0A932HZQ5"/>
<dbReference type="GO" id="GO:0005506">
    <property type="term" value="F:iron ion binding"/>
    <property type="evidence" value="ECO:0007669"/>
    <property type="project" value="InterPro"/>
</dbReference>
<comment type="caution">
    <text evidence="2">The sequence shown here is derived from an EMBL/GenBank/DDBJ whole genome shotgun (WGS) entry which is preliminary data.</text>
</comment>
<reference evidence="2" key="1">
    <citation type="submission" date="2020-07" db="EMBL/GenBank/DDBJ databases">
        <title>Huge and variable diversity of episymbiotic CPR bacteria and DPANN archaea in groundwater ecosystems.</title>
        <authorList>
            <person name="He C.Y."/>
            <person name="Keren R."/>
            <person name="Whittaker M."/>
            <person name="Farag I.F."/>
            <person name="Doudna J."/>
            <person name="Cate J.H.D."/>
            <person name="Banfield J.F."/>
        </authorList>
    </citation>
    <scope>NUCLEOTIDE SEQUENCE</scope>
    <source>
        <strain evidence="2">NC_groundwater_763_Ag_S-0.2um_68_21</strain>
    </source>
</reference>
<name>A0A932HZQ5_UNCTE</name>
<dbReference type="InterPro" id="IPR002321">
    <property type="entry name" value="Cyt_c_II"/>
</dbReference>
<dbReference type="SUPFAM" id="SSF47175">
    <property type="entry name" value="Cytochromes"/>
    <property type="match status" value="1"/>
</dbReference>
<protein>
    <submittedName>
        <fullName evidence="2">Cytochrome c</fullName>
    </submittedName>
</protein>
<organism evidence="2 3">
    <name type="scientific">Tectimicrobiota bacterium</name>
    <dbReference type="NCBI Taxonomy" id="2528274"/>
    <lineage>
        <taxon>Bacteria</taxon>
        <taxon>Pseudomonadati</taxon>
        <taxon>Nitrospinota/Tectimicrobiota group</taxon>
        <taxon>Candidatus Tectimicrobiota</taxon>
    </lineage>
</organism>
<evidence type="ECO:0000313" key="2">
    <source>
        <dbReference type="EMBL" id="MBI3127127.1"/>
    </source>
</evidence>
<dbReference type="GO" id="GO:0022900">
    <property type="term" value="P:electron transport chain"/>
    <property type="evidence" value="ECO:0007669"/>
    <property type="project" value="InterPro"/>
</dbReference>
<feature type="chain" id="PRO_5037506954" evidence="1">
    <location>
        <begin position="29"/>
        <end position="286"/>
    </location>
</feature>
<dbReference type="GO" id="GO:0009055">
    <property type="term" value="F:electron transfer activity"/>
    <property type="evidence" value="ECO:0007669"/>
    <property type="project" value="InterPro"/>
</dbReference>
<dbReference type="GO" id="GO:0020037">
    <property type="term" value="F:heme binding"/>
    <property type="evidence" value="ECO:0007669"/>
    <property type="project" value="InterPro"/>
</dbReference>
<feature type="signal peptide" evidence="1">
    <location>
        <begin position="1"/>
        <end position="28"/>
    </location>
</feature>
<gene>
    <name evidence="2" type="ORF">HYZ11_05955</name>
</gene>
<evidence type="ECO:0000256" key="1">
    <source>
        <dbReference type="SAM" id="SignalP"/>
    </source>
</evidence>
<keyword evidence="1" id="KW-0732">Signal</keyword>
<dbReference type="PROSITE" id="PS51257">
    <property type="entry name" value="PROKAR_LIPOPROTEIN"/>
    <property type="match status" value="1"/>
</dbReference>
<proteinExistence type="predicted"/>
<sequence>MRSALPVFLPALGLGCVLALAPARPAPAHHTNVIQYVFQRVGTAQAGPYEVVLTASRPKAPAGTALTPEEEHKLLGKATHRFQAEVLSASPVPPLRVRLGFAGEEWSREFALERQPGADPVFAANVALGPKGKYAVEAVLEEAASAGRSYRASFSFDFSYEGLKEVMRALRQSMDRLGRETLTLGLDGEIVPPAKHAEIRKLAARFREMAPLAVDFRQGARQELYAAEGGKLAAAAQKVEAAAAKGDFTALAARLAEARAACESCHRIFQEADAAGKAPQSPPKGP</sequence>
<dbReference type="PROSITE" id="PS51009">
    <property type="entry name" value="CYTCII"/>
    <property type="match status" value="1"/>
</dbReference>